<dbReference type="Pfam" id="PF03006">
    <property type="entry name" value="HlyIII"/>
    <property type="match status" value="1"/>
</dbReference>
<dbReference type="GO" id="GO:0016020">
    <property type="term" value="C:membrane"/>
    <property type="evidence" value="ECO:0007669"/>
    <property type="project" value="UniProtKB-SubCell"/>
</dbReference>
<feature type="transmembrane region" description="Helical" evidence="6">
    <location>
        <begin position="443"/>
        <end position="462"/>
    </location>
</feature>
<dbReference type="GO" id="GO:0046872">
    <property type="term" value="F:metal ion binding"/>
    <property type="evidence" value="ECO:0007669"/>
    <property type="project" value="UniProtKB-KW"/>
</dbReference>
<keyword evidence="5" id="KW-0479">Metal-binding</keyword>
<evidence type="ECO:0000313" key="7">
    <source>
        <dbReference type="EMBL" id="SCV99587.1"/>
    </source>
</evidence>
<evidence type="ECO:0000256" key="5">
    <source>
        <dbReference type="PIRSR" id="PIRSR604254-1"/>
    </source>
</evidence>
<comment type="subcellular location">
    <subcellularLocation>
        <location evidence="1">Membrane</location>
        <topology evidence="1">Multi-pass membrane protein</topology>
    </subcellularLocation>
</comment>
<feature type="transmembrane region" description="Helical" evidence="6">
    <location>
        <begin position="307"/>
        <end position="326"/>
    </location>
</feature>
<keyword evidence="8" id="KW-1185">Reference proteome</keyword>
<dbReference type="PANTHER" id="PTHR20855:SF97">
    <property type="entry name" value="ADIPOR-LIKE RECEPTOR IZH3-RELATED"/>
    <property type="match status" value="1"/>
</dbReference>
<organism evidence="7 8">
    <name type="scientific">Lachancea fermentati</name>
    <name type="common">Zygosaccharomyces fermentati</name>
    <dbReference type="NCBI Taxonomy" id="4955"/>
    <lineage>
        <taxon>Eukaryota</taxon>
        <taxon>Fungi</taxon>
        <taxon>Dikarya</taxon>
        <taxon>Ascomycota</taxon>
        <taxon>Saccharomycotina</taxon>
        <taxon>Saccharomycetes</taxon>
        <taxon>Saccharomycetales</taxon>
        <taxon>Saccharomycetaceae</taxon>
        <taxon>Lachancea</taxon>
    </lineage>
</organism>
<evidence type="ECO:0000256" key="1">
    <source>
        <dbReference type="ARBA" id="ARBA00004141"/>
    </source>
</evidence>
<dbReference type="AlphaFoldDB" id="A0A1G4M6X5"/>
<dbReference type="EMBL" id="LT598487">
    <property type="protein sequence ID" value="SCV99587.1"/>
    <property type="molecule type" value="Genomic_DNA"/>
</dbReference>
<feature type="transmembrane region" description="Helical" evidence="6">
    <location>
        <begin position="346"/>
        <end position="365"/>
    </location>
</feature>
<evidence type="ECO:0000256" key="6">
    <source>
        <dbReference type="SAM" id="Phobius"/>
    </source>
</evidence>
<dbReference type="GO" id="GO:0006882">
    <property type="term" value="P:intracellular zinc ion homeostasis"/>
    <property type="evidence" value="ECO:0007669"/>
    <property type="project" value="TreeGrafter"/>
</dbReference>
<keyword evidence="3 6" id="KW-1133">Transmembrane helix</keyword>
<feature type="transmembrane region" description="Helical" evidence="6">
    <location>
        <begin position="410"/>
        <end position="431"/>
    </location>
</feature>
<keyword evidence="5" id="KW-0862">Zinc</keyword>
<protein>
    <submittedName>
        <fullName evidence="7">LAFE_0A06480g1_1</fullName>
    </submittedName>
</protein>
<dbReference type="PANTHER" id="PTHR20855">
    <property type="entry name" value="ADIPOR/PROGESTIN RECEPTOR-RELATED"/>
    <property type="match status" value="1"/>
</dbReference>
<dbReference type="Proteomes" id="UP000190831">
    <property type="component" value="Chromosome A"/>
</dbReference>
<accession>A0A1G4M6X5</accession>
<evidence type="ECO:0000256" key="4">
    <source>
        <dbReference type="ARBA" id="ARBA00023136"/>
    </source>
</evidence>
<dbReference type="STRING" id="4955.A0A1G4M6X5"/>
<evidence type="ECO:0000313" key="8">
    <source>
        <dbReference type="Proteomes" id="UP000190831"/>
    </source>
</evidence>
<dbReference type="OrthoDB" id="5585746at2759"/>
<feature type="transmembrane region" description="Helical" evidence="6">
    <location>
        <begin position="272"/>
        <end position="295"/>
    </location>
</feature>
<dbReference type="OMA" id="CSHTLWH"/>
<keyword evidence="2 6" id="KW-0812">Transmembrane</keyword>
<feature type="binding site" evidence="5">
    <location>
        <position position="327"/>
    </location>
    <ligand>
        <name>Zn(2+)</name>
        <dbReference type="ChEBI" id="CHEBI:29105"/>
    </ligand>
</feature>
<dbReference type="InterPro" id="IPR004254">
    <property type="entry name" value="AdipoR/HlyIII-related"/>
</dbReference>
<reference evidence="7 8" key="1">
    <citation type="submission" date="2016-03" db="EMBL/GenBank/DDBJ databases">
        <authorList>
            <person name="Devillers H."/>
        </authorList>
    </citation>
    <scope>NUCLEOTIDE SEQUENCE [LARGE SCALE GENOMIC DNA]</scope>
    <source>
        <strain evidence="7">CBS 6772</strain>
    </source>
</reference>
<keyword evidence="4 6" id="KW-0472">Membrane</keyword>
<gene>
    <name evidence="7" type="ORF">LAFE_0A06480G</name>
</gene>
<evidence type="ECO:0000256" key="3">
    <source>
        <dbReference type="ARBA" id="ARBA00022989"/>
    </source>
</evidence>
<evidence type="ECO:0000256" key="2">
    <source>
        <dbReference type="ARBA" id="ARBA00022692"/>
    </source>
</evidence>
<dbReference type="GO" id="GO:0038023">
    <property type="term" value="F:signaling receptor activity"/>
    <property type="evidence" value="ECO:0007669"/>
    <property type="project" value="TreeGrafter"/>
</dbReference>
<proteinExistence type="predicted"/>
<feature type="transmembrane region" description="Helical" evidence="6">
    <location>
        <begin position="377"/>
        <end position="398"/>
    </location>
</feature>
<name>A0A1G4M6X5_LACFM</name>
<sequence>MVEDSELEVVAINRLDKFLNSMDSKLETLEAMLPSYSSSGSSSYRPSLNRLKQRGKRIVKWGKSQVSGVPAYAMRKMGQSPDETPEDNQEGESIIHLYKFLKTTTQEFNSREGTPLESDAATMVDTNSAVSLEKFSRIWDEHFNAGVSGEASFHSSSSTLVSSASSQTSKTSQRKSCSSVSTEQLLQNLDYLDGRLDTLIEDPESVAECINFYNYEKALEIGRHRHLHYYELPFPWRENRFVIHGYRFYDSYTKCLLSIINWYGWHNETTNIWSHLIGAAYSAFLLFHGFSQTAVYQSAKIPSGAIWMANFFLVASIKCFMFSVTWHTCNGFCNLRQRSRCACFDYSGITILITASIMTTEFVCLSSHSGSPYTVTLLLYMIISFALGAGGVFMNWSPKFDRPESRPFRIAFYILLASMGGLSFVHSSCLNGLAYTSSLMRPVFMKSLIWYLTGVGFYGSFIPERWRTDIQVDECIPTNKELSTDLDIITKHKHIHFRELPTKHAKCDGKHEKSFKSLWWVDYICGSHTIWHFFVLCGVIGHYEAILDMYQKRWMAS</sequence>